<dbReference type="EMBL" id="SZNT01000226">
    <property type="protein sequence ID" value="TKH10157.1"/>
    <property type="molecule type" value="Genomic_DNA"/>
</dbReference>
<organism evidence="1 2">
    <name type="scientific">Peribacillus simplex</name>
    <dbReference type="NCBI Taxonomy" id="1478"/>
    <lineage>
        <taxon>Bacteria</taxon>
        <taxon>Bacillati</taxon>
        <taxon>Bacillota</taxon>
        <taxon>Bacilli</taxon>
        <taxon>Bacillales</taxon>
        <taxon>Bacillaceae</taxon>
        <taxon>Peribacillus</taxon>
    </lineage>
</organism>
<protein>
    <submittedName>
        <fullName evidence="1">Uncharacterized protein</fullName>
    </submittedName>
</protein>
<dbReference type="RefSeq" id="WP_137018306.1">
    <property type="nucleotide sequence ID" value="NZ_SZNS01000032.1"/>
</dbReference>
<dbReference type="AlphaFoldDB" id="A0A9X8ZFU9"/>
<name>A0A9X8ZFU9_9BACI</name>
<evidence type="ECO:0000313" key="2">
    <source>
        <dbReference type="Proteomes" id="UP000309170"/>
    </source>
</evidence>
<gene>
    <name evidence="1" type="ORF">FC678_15300</name>
</gene>
<accession>A0A9X8ZFU9</accession>
<proteinExistence type="predicted"/>
<dbReference type="OrthoDB" id="9967019at2"/>
<dbReference type="Proteomes" id="UP000309170">
    <property type="component" value="Unassembled WGS sequence"/>
</dbReference>
<sequence length="93" mass="10760">MIGFNPGKTTEIKTKTSKGNFPDTSCFTTNFHMHTSLKVINLSKAWNYIVFISKKRRCVLVLKPSGIRISIFMHDPMLKQQGERDILLENFLR</sequence>
<comment type="caution">
    <text evidence="1">The sequence shown here is derived from an EMBL/GenBank/DDBJ whole genome shotgun (WGS) entry which is preliminary data.</text>
</comment>
<evidence type="ECO:0000313" key="1">
    <source>
        <dbReference type="EMBL" id="TKH10157.1"/>
    </source>
</evidence>
<reference evidence="1 2" key="1">
    <citation type="journal article" date="2019" name="Environ. Microbiol.">
        <title>An active ?-lactamase is a part of an orchestrated cell wall stress resistance network of Bacillus subtilis and related rhizosphere species.</title>
        <authorList>
            <person name="Bucher T."/>
            <person name="Keren-Paz A."/>
            <person name="Hausser J."/>
            <person name="Olender T."/>
            <person name="Cytryn E."/>
            <person name="Kolodkin-Gal I."/>
        </authorList>
    </citation>
    <scope>NUCLEOTIDE SEQUENCE [LARGE SCALE GENOMIC DNA]</scope>
    <source>
        <strain evidence="1 2">I4</strain>
    </source>
</reference>